<proteinExistence type="predicted"/>
<dbReference type="PROSITE" id="PS51257">
    <property type="entry name" value="PROKAR_LIPOPROTEIN"/>
    <property type="match status" value="1"/>
</dbReference>
<reference evidence="1" key="1">
    <citation type="submission" date="2018-02" db="EMBL/GenBank/DDBJ databases">
        <title>Rhizophora mucronata_Transcriptome.</title>
        <authorList>
            <person name="Meera S.P."/>
            <person name="Sreeshan A."/>
            <person name="Augustine A."/>
        </authorList>
    </citation>
    <scope>NUCLEOTIDE SEQUENCE</scope>
    <source>
        <tissue evidence="1">Leaf</tissue>
    </source>
</reference>
<dbReference type="EMBL" id="GGEC01072626">
    <property type="protein sequence ID" value="MBX53110.1"/>
    <property type="molecule type" value="Transcribed_RNA"/>
</dbReference>
<sequence>MPKVVQKMLIFLRTFVLLQSNSIFSCLLFSKLIHH</sequence>
<dbReference type="AlphaFoldDB" id="A0A2P2PEH1"/>
<protein>
    <submittedName>
        <fullName evidence="1">Uncharacterized protein</fullName>
    </submittedName>
</protein>
<name>A0A2P2PEH1_RHIMU</name>
<evidence type="ECO:0000313" key="1">
    <source>
        <dbReference type="EMBL" id="MBX53110.1"/>
    </source>
</evidence>
<accession>A0A2P2PEH1</accession>
<organism evidence="1">
    <name type="scientific">Rhizophora mucronata</name>
    <name type="common">Asiatic mangrove</name>
    <dbReference type="NCBI Taxonomy" id="61149"/>
    <lineage>
        <taxon>Eukaryota</taxon>
        <taxon>Viridiplantae</taxon>
        <taxon>Streptophyta</taxon>
        <taxon>Embryophyta</taxon>
        <taxon>Tracheophyta</taxon>
        <taxon>Spermatophyta</taxon>
        <taxon>Magnoliopsida</taxon>
        <taxon>eudicotyledons</taxon>
        <taxon>Gunneridae</taxon>
        <taxon>Pentapetalae</taxon>
        <taxon>rosids</taxon>
        <taxon>fabids</taxon>
        <taxon>Malpighiales</taxon>
        <taxon>Rhizophoraceae</taxon>
        <taxon>Rhizophora</taxon>
    </lineage>
</organism>